<feature type="signal peptide" evidence="8">
    <location>
        <begin position="1"/>
        <end position="31"/>
    </location>
</feature>
<dbReference type="GO" id="GO:0000272">
    <property type="term" value="P:polysaccharide catabolic process"/>
    <property type="evidence" value="ECO:0007669"/>
    <property type="project" value="UniProtKB-KW"/>
</dbReference>
<dbReference type="PROSITE" id="PS50853">
    <property type="entry name" value="FN3"/>
    <property type="match status" value="2"/>
</dbReference>
<accession>A0A917CKM8</accession>
<dbReference type="SUPFAM" id="SSF49265">
    <property type="entry name" value="Fibronectin type III"/>
    <property type="match status" value="1"/>
</dbReference>
<keyword evidence="2" id="KW-0378">Hydrolase</keyword>
<feature type="region of interest" description="Disordered" evidence="7">
    <location>
        <begin position="1330"/>
        <end position="1358"/>
    </location>
</feature>
<comment type="caution">
    <text evidence="11">The sequence shown here is derived from an EMBL/GenBank/DDBJ whole genome shotgun (WGS) entry which is preliminary data.</text>
</comment>
<evidence type="ECO:0000256" key="7">
    <source>
        <dbReference type="SAM" id="MobiDB-lite"/>
    </source>
</evidence>
<name>A0A917CKM8_9BACL</name>
<keyword evidence="3" id="KW-0119">Carbohydrate metabolism</keyword>
<dbReference type="Gene3D" id="2.60.40.1080">
    <property type="match status" value="1"/>
</dbReference>
<protein>
    <submittedName>
        <fullName evidence="11">Uncharacterized protein</fullName>
    </submittedName>
</protein>
<reference evidence="11" key="1">
    <citation type="journal article" date="2014" name="Int. J. Syst. Evol. Microbiol.">
        <title>Complete genome sequence of Corynebacterium casei LMG S-19264T (=DSM 44701T), isolated from a smear-ripened cheese.</title>
        <authorList>
            <consortium name="US DOE Joint Genome Institute (JGI-PGF)"/>
            <person name="Walter F."/>
            <person name="Albersmeier A."/>
            <person name="Kalinowski J."/>
            <person name="Ruckert C."/>
        </authorList>
    </citation>
    <scope>NUCLEOTIDE SEQUENCE</scope>
    <source>
        <strain evidence="11">CGMCC 1.16134</strain>
    </source>
</reference>
<dbReference type="InterPro" id="IPR001119">
    <property type="entry name" value="SLH_dom"/>
</dbReference>
<dbReference type="Proteomes" id="UP000637643">
    <property type="component" value="Unassembled WGS sequence"/>
</dbReference>
<evidence type="ECO:0000259" key="10">
    <source>
        <dbReference type="PROSITE" id="PS51272"/>
    </source>
</evidence>
<dbReference type="Pfam" id="PF00395">
    <property type="entry name" value="SLH"/>
    <property type="match status" value="3"/>
</dbReference>
<evidence type="ECO:0000313" key="11">
    <source>
        <dbReference type="EMBL" id="GGF91338.1"/>
    </source>
</evidence>
<dbReference type="InterPro" id="IPR003961">
    <property type="entry name" value="FN3_dom"/>
</dbReference>
<evidence type="ECO:0000259" key="9">
    <source>
        <dbReference type="PROSITE" id="PS50853"/>
    </source>
</evidence>
<proteinExistence type="inferred from homology"/>
<dbReference type="CDD" id="cd15482">
    <property type="entry name" value="Sialidase_non-viral"/>
    <property type="match status" value="1"/>
</dbReference>
<sequence>MKIIRRTTNLSKLLVWAMVITLVWSPATGRAAEAPAEVSAGGLPAAEVAGREDSEDAAIAEAVWLTPPEEATARTAGEAGAAIAAEPYVWSNVPIGGGGYVTGLLVHPAEKNLAYIRTDVGGIYRWEESGKRWKQLVGFADRSEVNLYGGESIAIDPSDPDIVYAALGKYDYWKPSDIYKSTDRGETWTRTNLKADGADVPMFANGPARTAERLAVDPNDGNTVYFGSRTKGLFRSSRAAESGSWAKVSSFPSFADTSKSGITFIAFDQASGRKGSPSKTLYAGAYNSGVYVSRDAGVTWSLLNGSPAKPLRAALDPGGRLYVTYDGGLARLTGSAWEDITPAADKGKAFGPVAIDPANPDVIMTSRKLDDHKNPIYRSEDGGATWKTFGLDQGNIKREITTPWIPAWHWSSATSSLVIDPFNPQRVWMADWYYVWRTDNIGAAPSVWTNYASGLETTVNVGNLVSPPGGKAVLHSGIADNGGFDHFSLTEFPVSTYFTGSGDIRLLTTTGIDVQETQPDFTVRVGTYGWNGDSLPDPGNGGYSLDGGITYKAFPALPFKGVQGGKVAVSATDGNNIVWIPQKSAAYYSRDRGTNWVKSSGLPSELQAGSDVFGNYYQPLSSDKVNGQYFYAYDKSGKFYRSTNGGASWTQVSSLPGQSVAWHTVQAAPGAMGEVWVGLGDQGLYRSGDAGASFSKIANVERAFLFSFGKNAPGRLNPAAFVYGKVAGYAKEAIFRSDDMGVTWIKISDDDFFPGNDPNAMAGDRQVHGRVYIGTNGTGLLYGAKSAETEAPVYENDKEAPSAPAGFEVTIERRTSVDLRWNQATDAGSGIKGYRVSYADGTFIADTYGTSYSISGLTPETEYAFQVQALDYAGNISAASAQVRSVTKGEDREAPALPQGLRVTDTAASRIMLEWLANTEPDLMGYNLYRGTAADFTPGISNKITSLLTSNSYADRSGIEENRTYYYKLEAVDSSGNSSGSTAPVEAVTPADERLDIIVDNRDSGFASDGQWSSSSWSASRFGADYFHDGNVAGRWAKWTPYVTVPGQYNIYMLWNASPNRGYNIPLEITHEGGIDTAPKIHQTNNDNMWVHIGTYTLAAGTGNSVKLTTNGTNTTVADAVKFSLAATDPYGATHANTAKTVSDTPPPVLQLDQSGGDTTGPVYEITGRTGEGVILKVKHNGMDLETPYSVHYLNVFRLAIPLAEGMNRIDLTAEDRFGRQVQTSVTVRLVPQMEDASVTMDTYQLPSVLYPGDSFQVTAAVHPAEATAGPIRFIVSDPKVATVSEAVYHPENGLSSVWLTAVSPGTAELQAHSEAAKEAAVYSFRVEAREEVPEPPGTDVELPEEEQPGEDPKTGGMPFTWRDAIAASASGVKVEPGRLKAIPEVNAEGEAVTRFTEEDIAAALSPKSGRILTIEASLPPEAMAIRLEIPLQTLRAALHDKLNALDVLRLAAGEADISLTADTLREFGNASTLELIFGKASLVKQSGSGDAAAGWEYNPAYQLLLKLDGQTVSIVKNGVLLELGYTLKPDQQPGKVVAYTLRDDGTPQIVRHGRYEPSSAKLTFQLKTFQPFGAAYHELSFSDIGTVPWAMESIEELAAKGMLRGPGNGRFEPEAEVTRAEFAMLLMNIFDLADAIPGEQLDLAGREAADEKGSGKQTGVKLGDGKLTDMDSSAWYYQAVTAMQLLDIAKGRTDGSFGVNDPISRQEMAVMVHRLIPVAGLDGMGIQKAPEEIFSDAGSIAGYARESVISLQRAGLLQGTAQGMFKPRAGTTRAEAAVLLHRLYKLGSTSTTGKAAADDFNIEELLFNDTIRS</sequence>
<dbReference type="Gene3D" id="2.60.40.10">
    <property type="entry name" value="Immunoglobulins"/>
    <property type="match status" value="3"/>
</dbReference>
<keyword evidence="1 8" id="KW-0732">Signal</keyword>
<feature type="domain" description="Fibronectin type-III" evidence="9">
    <location>
        <begin position="897"/>
        <end position="992"/>
    </location>
</feature>
<dbReference type="SUPFAM" id="SSF110296">
    <property type="entry name" value="Oligoxyloglucan reducing end-specific cellobiohydrolase"/>
    <property type="match status" value="2"/>
</dbReference>
<dbReference type="InterPro" id="IPR013783">
    <property type="entry name" value="Ig-like_fold"/>
</dbReference>
<keyword evidence="5" id="KW-0624">Polysaccharide degradation</keyword>
<evidence type="ECO:0000256" key="6">
    <source>
        <dbReference type="ARBA" id="ARBA00037986"/>
    </source>
</evidence>
<reference evidence="11" key="2">
    <citation type="submission" date="2020-09" db="EMBL/GenBank/DDBJ databases">
        <authorList>
            <person name="Sun Q."/>
            <person name="Zhou Y."/>
        </authorList>
    </citation>
    <scope>NUCLEOTIDE SEQUENCE</scope>
    <source>
        <strain evidence="11">CGMCC 1.16134</strain>
    </source>
</reference>
<evidence type="ECO:0000256" key="8">
    <source>
        <dbReference type="SAM" id="SignalP"/>
    </source>
</evidence>
<feature type="domain" description="SLH" evidence="10">
    <location>
        <begin position="1664"/>
        <end position="1727"/>
    </location>
</feature>
<comment type="similarity">
    <text evidence="6">Belongs to the glycosyl hydrolase 74 family.</text>
</comment>
<dbReference type="InterPro" id="IPR033803">
    <property type="entry name" value="CBD-like_Golvesin-Xly"/>
</dbReference>
<dbReference type="Pfam" id="PF25275">
    <property type="entry name" value="Golvesin_C"/>
    <property type="match status" value="1"/>
</dbReference>
<feature type="chain" id="PRO_5036788571" evidence="8">
    <location>
        <begin position="32"/>
        <end position="1814"/>
    </location>
</feature>
<dbReference type="EMBL" id="BMKR01000018">
    <property type="protein sequence ID" value="GGF91338.1"/>
    <property type="molecule type" value="Genomic_DNA"/>
</dbReference>
<feature type="domain" description="Fibronectin type-III" evidence="9">
    <location>
        <begin position="803"/>
        <end position="891"/>
    </location>
</feature>
<organism evidence="11 12">
    <name type="scientific">Paenibacillus albidus</name>
    <dbReference type="NCBI Taxonomy" id="2041023"/>
    <lineage>
        <taxon>Bacteria</taxon>
        <taxon>Bacillati</taxon>
        <taxon>Bacillota</taxon>
        <taxon>Bacilli</taxon>
        <taxon>Bacillales</taxon>
        <taxon>Paenibacillaceae</taxon>
        <taxon>Paenibacillus</taxon>
    </lineage>
</organism>
<gene>
    <name evidence="11" type="ORF">GCM10010912_40450</name>
</gene>
<evidence type="ECO:0000256" key="3">
    <source>
        <dbReference type="ARBA" id="ARBA00023277"/>
    </source>
</evidence>
<dbReference type="PANTHER" id="PTHR43739">
    <property type="entry name" value="XYLOGLUCANASE (EUROFUNG)"/>
    <property type="match status" value="1"/>
</dbReference>
<feature type="domain" description="SLH" evidence="10">
    <location>
        <begin position="1732"/>
        <end position="1795"/>
    </location>
</feature>
<dbReference type="InterPro" id="IPR015943">
    <property type="entry name" value="WD40/YVTN_repeat-like_dom_sf"/>
</dbReference>
<dbReference type="PROSITE" id="PS51272">
    <property type="entry name" value="SLH"/>
    <property type="match status" value="3"/>
</dbReference>
<dbReference type="CDD" id="cd00063">
    <property type="entry name" value="FN3"/>
    <property type="match status" value="2"/>
</dbReference>
<keyword evidence="12" id="KW-1185">Reference proteome</keyword>
<dbReference type="PANTHER" id="PTHR43739:SF2">
    <property type="entry name" value="OLIGOXYLOGLUCAN-REDUCING END-SPECIFIC XYLOGLUCANASE-RELATED"/>
    <property type="match status" value="1"/>
</dbReference>
<dbReference type="GO" id="GO:0010411">
    <property type="term" value="P:xyloglucan metabolic process"/>
    <property type="evidence" value="ECO:0007669"/>
    <property type="project" value="TreeGrafter"/>
</dbReference>
<evidence type="ECO:0000256" key="2">
    <source>
        <dbReference type="ARBA" id="ARBA00022801"/>
    </source>
</evidence>
<dbReference type="Gene3D" id="2.130.10.10">
    <property type="entry name" value="YVTN repeat-like/Quinoprotein amine dehydrogenase"/>
    <property type="match status" value="2"/>
</dbReference>
<dbReference type="InterPro" id="IPR036116">
    <property type="entry name" value="FN3_sf"/>
</dbReference>
<dbReference type="GO" id="GO:0016798">
    <property type="term" value="F:hydrolase activity, acting on glycosyl bonds"/>
    <property type="evidence" value="ECO:0007669"/>
    <property type="project" value="UniProtKB-KW"/>
</dbReference>
<evidence type="ECO:0000313" key="12">
    <source>
        <dbReference type="Proteomes" id="UP000637643"/>
    </source>
</evidence>
<dbReference type="InterPro" id="IPR052025">
    <property type="entry name" value="Xyloglucanase_GH74"/>
</dbReference>
<dbReference type="RefSeq" id="WP_189028061.1">
    <property type="nucleotide sequence ID" value="NZ_BMKR01000018.1"/>
</dbReference>
<evidence type="ECO:0000256" key="5">
    <source>
        <dbReference type="ARBA" id="ARBA00023326"/>
    </source>
</evidence>
<evidence type="ECO:0000256" key="4">
    <source>
        <dbReference type="ARBA" id="ARBA00023295"/>
    </source>
</evidence>
<evidence type="ECO:0000256" key="1">
    <source>
        <dbReference type="ARBA" id="ARBA00022729"/>
    </source>
</evidence>
<dbReference type="Pfam" id="PF00041">
    <property type="entry name" value="fn3"/>
    <property type="match status" value="1"/>
</dbReference>
<dbReference type="SMART" id="SM00060">
    <property type="entry name" value="FN3"/>
    <property type="match status" value="2"/>
</dbReference>
<feature type="domain" description="SLH" evidence="10">
    <location>
        <begin position="1578"/>
        <end position="1641"/>
    </location>
</feature>
<keyword evidence="4" id="KW-0326">Glycosidase</keyword>